<evidence type="ECO:0008006" key="5">
    <source>
        <dbReference type="Google" id="ProtNLM"/>
    </source>
</evidence>
<gene>
    <name evidence="3" type="ORF">KC685_01510</name>
</gene>
<name>A0A955KWZ9_9BACT</name>
<protein>
    <recommendedName>
        <fullName evidence="5">Glutaredoxin domain-containing protein</fullName>
    </recommendedName>
</protein>
<evidence type="ECO:0000313" key="3">
    <source>
        <dbReference type="EMBL" id="MCA9376578.1"/>
    </source>
</evidence>
<accession>A0A955KWZ9</accession>
<keyword evidence="2" id="KW-0812">Transmembrane</keyword>
<evidence type="ECO:0000256" key="2">
    <source>
        <dbReference type="SAM" id="Phobius"/>
    </source>
</evidence>
<dbReference type="CDD" id="cd00570">
    <property type="entry name" value="GST_N_family"/>
    <property type="match status" value="1"/>
</dbReference>
<dbReference type="Gene3D" id="3.40.30.10">
    <property type="entry name" value="Glutaredoxin"/>
    <property type="match status" value="1"/>
</dbReference>
<evidence type="ECO:0000256" key="1">
    <source>
        <dbReference type="SAM" id="MobiDB-lite"/>
    </source>
</evidence>
<feature type="compositionally biased region" description="Acidic residues" evidence="1">
    <location>
        <begin position="124"/>
        <end position="138"/>
    </location>
</feature>
<evidence type="ECO:0000313" key="4">
    <source>
        <dbReference type="Proteomes" id="UP000741282"/>
    </source>
</evidence>
<feature type="region of interest" description="Disordered" evidence="1">
    <location>
        <begin position="123"/>
        <end position="172"/>
    </location>
</feature>
<keyword evidence="2" id="KW-0472">Membrane</keyword>
<feature type="transmembrane region" description="Helical" evidence="2">
    <location>
        <begin position="190"/>
        <end position="211"/>
    </location>
</feature>
<feature type="compositionally biased region" description="Low complexity" evidence="1">
    <location>
        <begin position="154"/>
        <end position="164"/>
    </location>
</feature>
<dbReference type="InterPro" id="IPR036249">
    <property type="entry name" value="Thioredoxin-like_sf"/>
</dbReference>
<keyword evidence="2" id="KW-1133">Transmembrane helix</keyword>
<dbReference type="SUPFAM" id="SSF52833">
    <property type="entry name" value="Thioredoxin-like"/>
    <property type="match status" value="1"/>
</dbReference>
<comment type="caution">
    <text evidence="3">The sequence shown here is derived from an EMBL/GenBank/DDBJ whole genome shotgun (WGS) entry which is preliminary data.</text>
</comment>
<proteinExistence type="predicted"/>
<dbReference type="Proteomes" id="UP000741282">
    <property type="component" value="Unassembled WGS sequence"/>
</dbReference>
<reference evidence="3" key="1">
    <citation type="submission" date="2020-04" db="EMBL/GenBank/DDBJ databases">
        <authorList>
            <person name="Zhang T."/>
        </authorList>
    </citation>
    <scope>NUCLEOTIDE SEQUENCE</scope>
    <source>
        <strain evidence="3">HKST-UBA17</strain>
    </source>
</reference>
<organism evidence="3 4">
    <name type="scientific">Candidatus Dojkabacteria bacterium</name>
    <dbReference type="NCBI Taxonomy" id="2099670"/>
    <lineage>
        <taxon>Bacteria</taxon>
        <taxon>Candidatus Dojkabacteria</taxon>
    </lineage>
</organism>
<sequence length="216" mass="24172">MKSVIKTLLIIISLYGILFLTNARIYAQDNLNSKYTLYVLDSCPHCQKLLEEAEPSGVLEILDVTVIEVTPDENKQLLLNDLETCNDNDQIVPTLVVDSTCYQGASDIERLLFANAGIALPLDEPTEVQDPNDTEQPNDSENLPDSTKLDTSNEENTTTDNATTSDEEPIRLSEVLDEEKNTYERPEVSAFQLLIIILSIGTFLFIGYLMIKKLQL</sequence>
<reference evidence="3" key="2">
    <citation type="journal article" date="2021" name="Microbiome">
        <title>Successional dynamics and alternative stable states in a saline activated sludge microbial community over 9 years.</title>
        <authorList>
            <person name="Wang Y."/>
            <person name="Ye J."/>
            <person name="Ju F."/>
            <person name="Liu L."/>
            <person name="Boyd J.A."/>
            <person name="Deng Y."/>
            <person name="Parks D.H."/>
            <person name="Jiang X."/>
            <person name="Yin X."/>
            <person name="Woodcroft B.J."/>
            <person name="Tyson G.W."/>
            <person name="Hugenholtz P."/>
            <person name="Polz M.F."/>
            <person name="Zhang T."/>
        </authorList>
    </citation>
    <scope>NUCLEOTIDE SEQUENCE</scope>
    <source>
        <strain evidence="3">HKST-UBA17</strain>
    </source>
</reference>
<dbReference type="EMBL" id="JAGQLN010000004">
    <property type="protein sequence ID" value="MCA9376578.1"/>
    <property type="molecule type" value="Genomic_DNA"/>
</dbReference>
<dbReference type="AlphaFoldDB" id="A0A955KWZ9"/>